<dbReference type="SUPFAM" id="SSF51735">
    <property type="entry name" value="NAD(P)-binding Rossmann-fold domains"/>
    <property type="match status" value="1"/>
</dbReference>
<dbReference type="RefSeq" id="WP_058030378.1">
    <property type="nucleotide sequence ID" value="NZ_CP013187.1"/>
</dbReference>
<dbReference type="InterPro" id="IPR016040">
    <property type="entry name" value="NAD(P)-bd_dom"/>
</dbReference>
<protein>
    <submittedName>
        <fullName evidence="2">NADH-flavin reductase</fullName>
    </submittedName>
</protein>
<dbReference type="Gene3D" id="3.40.50.720">
    <property type="entry name" value="NAD(P)-binding Rossmann-like Domain"/>
    <property type="match status" value="1"/>
</dbReference>
<dbReference type="PANTHER" id="PTHR43355:SF2">
    <property type="entry name" value="FLAVIN REDUCTASE (NADPH)"/>
    <property type="match status" value="1"/>
</dbReference>
<name>A0A0S2K2P1_9GAMM</name>
<evidence type="ECO:0000259" key="1">
    <source>
        <dbReference type="Pfam" id="PF13460"/>
    </source>
</evidence>
<evidence type="ECO:0000313" key="2">
    <source>
        <dbReference type="EMBL" id="ALO42672.1"/>
    </source>
</evidence>
<dbReference type="GO" id="GO:0016646">
    <property type="term" value="F:oxidoreductase activity, acting on the CH-NH group of donors, NAD or NADP as acceptor"/>
    <property type="evidence" value="ECO:0007669"/>
    <property type="project" value="TreeGrafter"/>
</dbReference>
<dbReference type="InterPro" id="IPR051606">
    <property type="entry name" value="Polyketide_Oxido-like"/>
</dbReference>
<dbReference type="InterPro" id="IPR036291">
    <property type="entry name" value="NAD(P)-bd_dom_sf"/>
</dbReference>
<reference evidence="2 3" key="1">
    <citation type="submission" date="2015-11" db="EMBL/GenBank/DDBJ databases">
        <authorList>
            <person name="Zhang Y."/>
            <person name="Guo Z."/>
        </authorList>
    </citation>
    <scope>NUCLEOTIDE SEQUENCE [LARGE SCALE GENOMIC DNA]</scope>
    <source>
        <strain evidence="2 3">KCTC 12086</strain>
    </source>
</reference>
<dbReference type="Pfam" id="PF13460">
    <property type="entry name" value="NAD_binding_10"/>
    <property type="match status" value="1"/>
</dbReference>
<dbReference type="EMBL" id="CP013187">
    <property type="protein sequence ID" value="ALO42672.1"/>
    <property type="molecule type" value="Genomic_DNA"/>
</dbReference>
<feature type="domain" description="NAD(P)-binding" evidence="1">
    <location>
        <begin position="7"/>
        <end position="196"/>
    </location>
</feature>
<gene>
    <name evidence="2" type="ORF">PP2015_2175</name>
</gene>
<keyword evidence="3" id="KW-1185">Reference proteome</keyword>
<evidence type="ECO:0000313" key="3">
    <source>
        <dbReference type="Proteomes" id="UP000061457"/>
    </source>
</evidence>
<dbReference type="Proteomes" id="UP000061457">
    <property type="component" value="Chromosome I"/>
</dbReference>
<accession>A0A0S2K2P1</accession>
<organism evidence="2 3">
    <name type="scientific">Pseudoalteromonas phenolica</name>
    <dbReference type="NCBI Taxonomy" id="161398"/>
    <lineage>
        <taxon>Bacteria</taxon>
        <taxon>Pseudomonadati</taxon>
        <taxon>Pseudomonadota</taxon>
        <taxon>Gammaproteobacteria</taxon>
        <taxon>Alteromonadales</taxon>
        <taxon>Pseudoalteromonadaceae</taxon>
        <taxon>Pseudoalteromonas</taxon>
    </lineage>
</organism>
<sequence length="212" mass="22983">MKLIVLGASGWIGSHIVAEAKSRGHEITALVRAHDKYDVPNVTVKSFDLNDASDNLSALISDETVFVAAIGGRALGNHEIVKNTAKRLLNELPNTSIERLLWVGGAGSLEVAPNLKLIDTPEFPAEYKDEAIAQGEALDVFKHSSSPLNWTFISPAAEIFPGDKLNQYRTGAEQLITDEQGNSRISVADYAVAFVDEIEKAAHINKRMGVAY</sequence>
<proteinExistence type="predicted"/>
<dbReference type="PATRIC" id="fig|161398.10.peg.2212"/>
<dbReference type="STRING" id="161398.PP2015_2175"/>
<dbReference type="OrthoDB" id="7352421at2"/>
<dbReference type="AlphaFoldDB" id="A0A0S2K2P1"/>
<dbReference type="KEGG" id="pphe:PP2015_2175"/>
<dbReference type="PANTHER" id="PTHR43355">
    <property type="entry name" value="FLAVIN REDUCTASE (NADPH)"/>
    <property type="match status" value="1"/>
</dbReference>